<evidence type="ECO:0000256" key="5">
    <source>
        <dbReference type="ARBA" id="ARBA00023295"/>
    </source>
</evidence>
<dbReference type="Proteomes" id="UP001172673">
    <property type="component" value="Unassembled WGS sequence"/>
</dbReference>
<dbReference type="InterPro" id="IPR011611">
    <property type="entry name" value="PfkB_dom"/>
</dbReference>
<dbReference type="SUPFAM" id="SSF53613">
    <property type="entry name" value="Ribokinase-like"/>
    <property type="match status" value="1"/>
</dbReference>
<dbReference type="GO" id="GO:0046872">
    <property type="term" value="F:metal ion binding"/>
    <property type="evidence" value="ECO:0007669"/>
    <property type="project" value="UniProtKB-KW"/>
</dbReference>
<dbReference type="GO" id="GO:0016798">
    <property type="term" value="F:hydrolase activity, acting on glycosyl bonds"/>
    <property type="evidence" value="ECO:0007669"/>
    <property type="project" value="UniProtKB-KW"/>
</dbReference>
<dbReference type="GO" id="GO:0005737">
    <property type="term" value="C:cytoplasm"/>
    <property type="evidence" value="ECO:0007669"/>
    <property type="project" value="TreeGrafter"/>
</dbReference>
<dbReference type="Gene3D" id="3.40.1790.10">
    <property type="entry name" value="Indigoidine synthase domain"/>
    <property type="match status" value="1"/>
</dbReference>
<sequence>MVLYRRASNLRSSFRVLAQRNAQIHSAATGRDKVFRISEEVQDALATGKPVVALETTICAKWIHRYTSTKPILLGSQGLYFLGYPYPENVALSSHLESLVRVNGGVPATVGILEGKALVGMGAEELIQLVSTAGSGNTWKISRRDLGFIGGLGLRGQKLNGGTTIAGTMLLAHLAGIKVFATGGLGGVHRGGENSMDISADLTELGRTPVAVISSGCKSFLDIPRTLEYLETQGVGVGTFADGRQGDVDFPAFFSRDSGVRSPQTVLDEADAAAIIYAQSMLPVKSGLLFANPVPEHSGMAKEEINSIIAEAVSEAEQKGIGGSANTPYILKRIRELSNGGSIKANTALIEANVVRGTKVAVELAKLKRREGAAPQRDDSSTFIRPQVLHLPLLAKSDPSPSTSEQLIQPVDILIAGSLASDTMCDHQPFQTAANSISPALHTSNPSNMTQSPGGVGRNVAMAAHLAGANVALASVIADDLAGSALLDHVAKSGLRTSDIRQLSSSDGARTAQYVAVNDANKQLVVAMADMSIFGRPELESLDYWMSKLEQSKPKWVVADANWSPAILSQILAAAKANGAQIAFEPVSTAKAARLFHKDNDFFTSAKIVPDHVVSLASPNHLELTAMHTAAREANMFESEQWWTFIDTLGLSGSGSQDRLVSVAGRELVQERIPQQCIQLLPFIPNLVTKLGRKGCLLTSLLRRGDERLTQPENAPYVLSRSLSHDSEIGGFYMRLLPPFAEVKQEDIISVNGIGDSMLGVIVAGLAKGCTLEEVLPVAQEAAVLTLKSPEAVSPQIRELQAKLR</sequence>
<dbReference type="PANTHER" id="PTHR42909:SF1">
    <property type="entry name" value="CARBOHYDRATE KINASE PFKB DOMAIN-CONTAINING PROTEIN"/>
    <property type="match status" value="1"/>
</dbReference>
<evidence type="ECO:0000256" key="3">
    <source>
        <dbReference type="ARBA" id="ARBA00023211"/>
    </source>
</evidence>
<keyword evidence="1" id="KW-0479">Metal-binding</keyword>
<evidence type="ECO:0000256" key="2">
    <source>
        <dbReference type="ARBA" id="ARBA00022801"/>
    </source>
</evidence>
<dbReference type="SUPFAM" id="SSF110581">
    <property type="entry name" value="Indigoidine synthase A-like"/>
    <property type="match status" value="1"/>
</dbReference>
<protein>
    <recommendedName>
        <fullName evidence="6">Carbohydrate kinase PfkB domain-containing protein</fullName>
    </recommendedName>
</protein>
<proteinExistence type="predicted"/>
<dbReference type="InterPro" id="IPR022830">
    <property type="entry name" value="Indigdn_synthA-like"/>
</dbReference>
<dbReference type="Gene3D" id="3.40.1190.20">
    <property type="match status" value="1"/>
</dbReference>
<keyword evidence="5" id="KW-0326">Glycosidase</keyword>
<gene>
    <name evidence="7" type="ORF">H2200_008262</name>
</gene>
<feature type="domain" description="Carbohydrate kinase PfkB" evidence="6">
    <location>
        <begin position="441"/>
        <end position="586"/>
    </location>
</feature>
<evidence type="ECO:0000313" key="7">
    <source>
        <dbReference type="EMBL" id="KAJ9607190.1"/>
    </source>
</evidence>
<evidence type="ECO:0000259" key="6">
    <source>
        <dbReference type="Pfam" id="PF00294"/>
    </source>
</evidence>
<organism evidence="7 8">
    <name type="scientific">Cladophialophora chaetospira</name>
    <dbReference type="NCBI Taxonomy" id="386627"/>
    <lineage>
        <taxon>Eukaryota</taxon>
        <taxon>Fungi</taxon>
        <taxon>Dikarya</taxon>
        <taxon>Ascomycota</taxon>
        <taxon>Pezizomycotina</taxon>
        <taxon>Eurotiomycetes</taxon>
        <taxon>Chaetothyriomycetidae</taxon>
        <taxon>Chaetothyriales</taxon>
        <taxon>Herpotrichiellaceae</taxon>
        <taxon>Cladophialophora</taxon>
    </lineage>
</organism>
<evidence type="ECO:0000256" key="4">
    <source>
        <dbReference type="ARBA" id="ARBA00023239"/>
    </source>
</evidence>
<reference evidence="7" key="1">
    <citation type="submission" date="2022-10" db="EMBL/GenBank/DDBJ databases">
        <title>Culturing micro-colonial fungi from biological soil crusts in the Mojave desert and describing Neophaeococcomyces mojavensis, and introducing the new genera and species Taxawa tesnikishii.</title>
        <authorList>
            <person name="Kurbessoian T."/>
            <person name="Stajich J.E."/>
        </authorList>
    </citation>
    <scope>NUCLEOTIDE SEQUENCE</scope>
    <source>
        <strain evidence="7">TK_41</strain>
    </source>
</reference>
<dbReference type="Pfam" id="PF00294">
    <property type="entry name" value="PfkB"/>
    <property type="match status" value="1"/>
</dbReference>
<dbReference type="CDD" id="cd01941">
    <property type="entry name" value="YeiC_kinase_like"/>
    <property type="match status" value="1"/>
</dbReference>
<keyword evidence="8" id="KW-1185">Reference proteome</keyword>
<dbReference type="PANTHER" id="PTHR42909">
    <property type="entry name" value="ZGC:136858"/>
    <property type="match status" value="1"/>
</dbReference>
<evidence type="ECO:0000313" key="8">
    <source>
        <dbReference type="Proteomes" id="UP001172673"/>
    </source>
</evidence>
<name>A0AA38X5F7_9EURO</name>
<dbReference type="InterPro" id="IPR007342">
    <property type="entry name" value="PsuG"/>
</dbReference>
<keyword evidence="4" id="KW-0456">Lyase</keyword>
<dbReference type="AlphaFoldDB" id="A0AA38X5F7"/>
<evidence type="ECO:0000256" key="1">
    <source>
        <dbReference type="ARBA" id="ARBA00022723"/>
    </source>
</evidence>
<dbReference type="InterPro" id="IPR029056">
    <property type="entry name" value="Ribokinase-like"/>
</dbReference>
<dbReference type="EMBL" id="JAPDRK010000012">
    <property type="protein sequence ID" value="KAJ9607190.1"/>
    <property type="molecule type" value="Genomic_DNA"/>
</dbReference>
<keyword evidence="2" id="KW-0378">Hydrolase</keyword>
<keyword evidence="3" id="KW-0464">Manganese</keyword>
<dbReference type="Pfam" id="PF04227">
    <property type="entry name" value="Indigoidine_A"/>
    <property type="match status" value="1"/>
</dbReference>
<dbReference type="GO" id="GO:0004730">
    <property type="term" value="F:pseudouridylate synthase activity"/>
    <property type="evidence" value="ECO:0007669"/>
    <property type="project" value="InterPro"/>
</dbReference>
<comment type="caution">
    <text evidence="7">The sequence shown here is derived from an EMBL/GenBank/DDBJ whole genome shotgun (WGS) entry which is preliminary data.</text>
</comment>
<accession>A0AA38X5F7</accession>